<dbReference type="InParanoid" id="Q01SB4"/>
<evidence type="ECO:0000313" key="1">
    <source>
        <dbReference type="EMBL" id="ABJ87456.1"/>
    </source>
</evidence>
<name>Q01SB4_SOLUE</name>
<accession>Q01SB4</accession>
<dbReference type="HOGENOM" id="CLU_1651018_0_0_0"/>
<reference evidence="1" key="1">
    <citation type="submission" date="2006-10" db="EMBL/GenBank/DDBJ databases">
        <title>Complete sequence of Solibacter usitatus Ellin6076.</title>
        <authorList>
            <consortium name="US DOE Joint Genome Institute"/>
            <person name="Copeland A."/>
            <person name="Lucas S."/>
            <person name="Lapidus A."/>
            <person name="Barry K."/>
            <person name="Detter J.C."/>
            <person name="Glavina del Rio T."/>
            <person name="Hammon N."/>
            <person name="Israni S."/>
            <person name="Dalin E."/>
            <person name="Tice H."/>
            <person name="Pitluck S."/>
            <person name="Thompson L.S."/>
            <person name="Brettin T."/>
            <person name="Bruce D."/>
            <person name="Han C."/>
            <person name="Tapia R."/>
            <person name="Gilna P."/>
            <person name="Schmutz J."/>
            <person name="Larimer F."/>
            <person name="Land M."/>
            <person name="Hauser L."/>
            <person name="Kyrpides N."/>
            <person name="Mikhailova N."/>
            <person name="Janssen P.H."/>
            <person name="Kuske C.R."/>
            <person name="Richardson P."/>
        </authorList>
    </citation>
    <scope>NUCLEOTIDE SEQUENCE</scope>
    <source>
        <strain evidence="1">Ellin6076</strain>
    </source>
</reference>
<dbReference type="KEGG" id="sus:Acid_6534"/>
<dbReference type="EMBL" id="CP000473">
    <property type="protein sequence ID" value="ABJ87456.1"/>
    <property type="molecule type" value="Genomic_DNA"/>
</dbReference>
<dbReference type="AlphaFoldDB" id="Q01SB4"/>
<gene>
    <name evidence="1" type="ordered locus">Acid_6534</name>
</gene>
<sequence length="160" mass="16766">MLLLMASHTRPASVMPKALGACAAVTADDLLNTLGINFHKGQESSTGKESTCDYAVGNAQVSVTIQRLDGAVDIAEEMAAMKREFPSATVRRLGEASFVVEIPGAGAQVHAVYERECLMVSVLGLGDGAAVSGAAERLARTARGRSKGDWHLARGGRNIK</sequence>
<organism evidence="1">
    <name type="scientific">Solibacter usitatus (strain Ellin6076)</name>
    <dbReference type="NCBI Taxonomy" id="234267"/>
    <lineage>
        <taxon>Bacteria</taxon>
        <taxon>Pseudomonadati</taxon>
        <taxon>Acidobacteriota</taxon>
        <taxon>Terriglobia</taxon>
        <taxon>Bryobacterales</taxon>
        <taxon>Solibacteraceae</taxon>
        <taxon>Candidatus Solibacter</taxon>
    </lineage>
</organism>
<dbReference type="STRING" id="234267.Acid_6534"/>
<protein>
    <submittedName>
        <fullName evidence="1">Uncharacterized protein</fullName>
    </submittedName>
</protein>
<proteinExistence type="predicted"/>